<dbReference type="PIRSF" id="PIRSF006621">
    <property type="entry name" value="Dus"/>
    <property type="match status" value="1"/>
</dbReference>
<evidence type="ECO:0000256" key="1">
    <source>
        <dbReference type="ARBA" id="ARBA00001917"/>
    </source>
</evidence>
<dbReference type="Gene3D" id="3.20.20.70">
    <property type="entry name" value="Aldolase class I"/>
    <property type="match status" value="1"/>
</dbReference>
<feature type="domain" description="DUS-like FMN-binding" evidence="9">
    <location>
        <begin position="17"/>
        <end position="315"/>
    </location>
</feature>
<keyword evidence="4" id="KW-0288">FMN</keyword>
<feature type="non-terminal residue" evidence="10">
    <location>
        <position position="1"/>
    </location>
</feature>
<keyword evidence="6" id="KW-0521">NADP</keyword>
<dbReference type="GO" id="GO:0000049">
    <property type="term" value="F:tRNA binding"/>
    <property type="evidence" value="ECO:0007669"/>
    <property type="project" value="UniProtKB-KW"/>
</dbReference>
<dbReference type="PANTHER" id="PTHR42907">
    <property type="entry name" value="FMN-LINKED OXIDOREDUCTASES SUPERFAMILY PROTEIN"/>
    <property type="match status" value="1"/>
</dbReference>
<dbReference type="InterPro" id="IPR001269">
    <property type="entry name" value="DUS_fam"/>
</dbReference>
<dbReference type="HAMAP" id="MF_02041">
    <property type="entry name" value="DusA_subfam"/>
    <property type="match status" value="1"/>
</dbReference>
<evidence type="ECO:0000256" key="3">
    <source>
        <dbReference type="ARBA" id="ARBA00022630"/>
    </source>
</evidence>
<dbReference type="InterPro" id="IPR035587">
    <property type="entry name" value="DUS-like_FMN-bd"/>
</dbReference>
<gene>
    <name evidence="10" type="ORF">METZ01_LOCUS25631</name>
</gene>
<dbReference type="InterPro" id="IPR018517">
    <property type="entry name" value="tRNA_hU_synthase_CS"/>
</dbReference>
<sequence length="332" mass="36966">VQVIGTPQEFNDKLLCVAPMMAWTDRHCRTFHRLIAPHAWLYTEMVVADAICFGRAPRLLEHGEHERPVVQQLGGNDPYLLSQASLVAEKNGFDAINLNVGCPSDRVHQGAFGACLMLQPKLVAECIKRMCDTVSIPVTVKCRLGVDDHASYGKLAEFVGYVSEAGARLFVVHARKAILTGLSPAQNRAIPPLDYGQVEQLKADFPSLAIILNGGLNDTQKVKQVLEWADGVMIGRAAYQNPGFLRELDLALYPEKQLDNFQSLLNQYMAYMESELDQGVRLHEMTRHLFGLFHGLPGARQYRRYLSEYALLKGAGIDTFIRACAKVDRRAA</sequence>
<dbReference type="NCBIfam" id="NF008774">
    <property type="entry name" value="PRK11815.1"/>
    <property type="match status" value="1"/>
</dbReference>
<evidence type="ECO:0000256" key="5">
    <source>
        <dbReference type="ARBA" id="ARBA00022694"/>
    </source>
</evidence>
<dbReference type="PROSITE" id="PS01136">
    <property type="entry name" value="UPF0034"/>
    <property type="match status" value="1"/>
</dbReference>
<evidence type="ECO:0000256" key="8">
    <source>
        <dbReference type="ARBA" id="ARBA00023002"/>
    </source>
</evidence>
<evidence type="ECO:0000256" key="6">
    <source>
        <dbReference type="ARBA" id="ARBA00022857"/>
    </source>
</evidence>
<comment type="cofactor">
    <cofactor evidence="1">
        <name>FMN</name>
        <dbReference type="ChEBI" id="CHEBI:58210"/>
    </cofactor>
</comment>
<dbReference type="CDD" id="cd02801">
    <property type="entry name" value="DUS_like_FMN"/>
    <property type="match status" value="1"/>
</dbReference>
<dbReference type="InterPro" id="IPR004653">
    <property type="entry name" value="DusA"/>
</dbReference>
<keyword evidence="5" id="KW-0819">tRNA processing</keyword>
<keyword evidence="2" id="KW-0820">tRNA-binding</keyword>
<dbReference type="Pfam" id="PF01207">
    <property type="entry name" value="Dus"/>
    <property type="match status" value="1"/>
</dbReference>
<evidence type="ECO:0000256" key="4">
    <source>
        <dbReference type="ARBA" id="ARBA00022643"/>
    </source>
</evidence>
<dbReference type="SUPFAM" id="SSF51395">
    <property type="entry name" value="FMN-linked oxidoreductases"/>
    <property type="match status" value="1"/>
</dbReference>
<organism evidence="10">
    <name type="scientific">marine metagenome</name>
    <dbReference type="NCBI Taxonomy" id="408172"/>
    <lineage>
        <taxon>unclassified sequences</taxon>
        <taxon>metagenomes</taxon>
        <taxon>ecological metagenomes</taxon>
    </lineage>
</organism>
<keyword evidence="3" id="KW-0285">Flavoprotein</keyword>
<proteinExistence type="inferred from homology"/>
<dbReference type="GO" id="GO:0017150">
    <property type="term" value="F:tRNA dihydrouridine synthase activity"/>
    <property type="evidence" value="ECO:0007669"/>
    <property type="project" value="InterPro"/>
</dbReference>
<keyword evidence="8" id="KW-0560">Oxidoreductase</keyword>
<evidence type="ECO:0000256" key="7">
    <source>
        <dbReference type="ARBA" id="ARBA00022884"/>
    </source>
</evidence>
<dbReference type="Gene3D" id="1.20.120.1460">
    <property type="match status" value="1"/>
</dbReference>
<dbReference type="EMBL" id="UINC01001158">
    <property type="protein sequence ID" value="SUZ72777.1"/>
    <property type="molecule type" value="Genomic_DNA"/>
</dbReference>
<keyword evidence="7" id="KW-0694">RNA-binding</keyword>
<evidence type="ECO:0000259" key="9">
    <source>
        <dbReference type="Pfam" id="PF01207"/>
    </source>
</evidence>
<evidence type="ECO:0000313" key="10">
    <source>
        <dbReference type="EMBL" id="SUZ72777.1"/>
    </source>
</evidence>
<dbReference type="PANTHER" id="PTHR42907:SF1">
    <property type="entry name" value="FMN-LINKED OXIDOREDUCTASES SUPERFAMILY PROTEIN"/>
    <property type="match status" value="1"/>
</dbReference>
<protein>
    <recommendedName>
        <fullName evidence="9">DUS-like FMN-binding domain-containing protein</fullName>
    </recommendedName>
</protein>
<dbReference type="GO" id="GO:0050660">
    <property type="term" value="F:flavin adenine dinucleotide binding"/>
    <property type="evidence" value="ECO:0007669"/>
    <property type="project" value="InterPro"/>
</dbReference>
<evidence type="ECO:0000256" key="2">
    <source>
        <dbReference type="ARBA" id="ARBA00022555"/>
    </source>
</evidence>
<reference evidence="10" key="1">
    <citation type="submission" date="2018-05" db="EMBL/GenBank/DDBJ databases">
        <authorList>
            <person name="Lanie J.A."/>
            <person name="Ng W.-L."/>
            <person name="Kazmierczak K.M."/>
            <person name="Andrzejewski T.M."/>
            <person name="Davidsen T.M."/>
            <person name="Wayne K.J."/>
            <person name="Tettelin H."/>
            <person name="Glass J.I."/>
            <person name="Rusch D."/>
            <person name="Podicherti R."/>
            <person name="Tsui H.-C.T."/>
            <person name="Winkler M.E."/>
        </authorList>
    </citation>
    <scope>NUCLEOTIDE SEQUENCE</scope>
</reference>
<accession>A0A381Q3U8</accession>
<dbReference type="InterPro" id="IPR013785">
    <property type="entry name" value="Aldolase_TIM"/>
</dbReference>
<dbReference type="AlphaFoldDB" id="A0A381Q3U8"/>
<name>A0A381Q3U8_9ZZZZ</name>